<dbReference type="InParanoid" id="A0A317ZHD6"/>
<protein>
    <submittedName>
        <fullName evidence="6">Succinate-semialdehyde dehydrogenase</fullName>
    </submittedName>
</protein>
<feature type="domain" description="Aldehyde dehydrogenase" evidence="5">
    <location>
        <begin position="4"/>
        <end position="450"/>
    </location>
</feature>
<evidence type="ECO:0000256" key="1">
    <source>
        <dbReference type="ARBA" id="ARBA00009986"/>
    </source>
</evidence>
<sequence>MLVSVNPATGKQAHEVESLDEQGLKETLDAVTAAADTWRKTSIAERAKVLHSVAAKLREQKETIGTLMTEEMGKPVKEAGPEVEKGAWCAEHYAEHAADYLKDEVIASDASKSYVSYQPLGAVLCIFPWNAPVWVAMRGIVPALMAGNTVAMKHDPHVPACAAALEKAFIEAGAPANIIRNLPIPTELAEQAIRHPGVQAVSFTGSSKAGAIVASTAASEVKHSVLELGGSDPFVVLADADLEAAADIATLSRIINAGQSCIAAKRIIIEAPVYDKFVGMLKERLAKLKVGDPTKEDTDLGPIAREDLRENLHRQVTQTVEEGADCLLGGELPEGPGYFYPCTLLAGVTPNMCVFNEETFGPVMVAVKAENAEAALELANQTEYGLGAAIWTADEKQALHFANELQAGQVSVNGIVKTDPRLPSGGIKRSGMGRELGPHGIREFTNAKQIWIK</sequence>
<name>A0A317ZHD6_9BACT</name>
<reference evidence="6 7" key="1">
    <citation type="submission" date="2018-05" db="EMBL/GenBank/DDBJ databases">
        <title>Coraliomargarita sinensis sp. nov., isolated from a marine solar saltern.</title>
        <authorList>
            <person name="Zhou L.Y."/>
        </authorList>
    </citation>
    <scope>NUCLEOTIDE SEQUENCE [LARGE SCALE GENOMIC DNA]</scope>
    <source>
        <strain evidence="6 7">WN38</strain>
    </source>
</reference>
<dbReference type="PANTHER" id="PTHR43217">
    <property type="entry name" value="SUCCINATE SEMIALDEHYDE DEHYDROGENASE [NAD(P)+] SAD"/>
    <property type="match status" value="1"/>
</dbReference>
<dbReference type="CDD" id="cd07100">
    <property type="entry name" value="ALDH_SSADH1_GabD1"/>
    <property type="match status" value="1"/>
</dbReference>
<dbReference type="FunFam" id="3.40.309.10:FF:000010">
    <property type="entry name" value="Gamma-aminobutyraldehyde dehydrogenase"/>
    <property type="match status" value="1"/>
</dbReference>
<dbReference type="Pfam" id="PF00171">
    <property type="entry name" value="Aldedh"/>
    <property type="match status" value="1"/>
</dbReference>
<evidence type="ECO:0000313" key="6">
    <source>
        <dbReference type="EMBL" id="PXA03388.1"/>
    </source>
</evidence>
<comment type="similarity">
    <text evidence="1">Belongs to the aldehyde dehydrogenase family.</text>
</comment>
<dbReference type="InterPro" id="IPR015590">
    <property type="entry name" value="Aldehyde_DH_dom"/>
</dbReference>
<dbReference type="InterPro" id="IPR044148">
    <property type="entry name" value="ALDH_GabD1-like"/>
</dbReference>
<feature type="region of interest" description="Disordered" evidence="4">
    <location>
        <begin position="1"/>
        <end position="20"/>
    </location>
</feature>
<proteinExistence type="inferred from homology"/>
<evidence type="ECO:0000256" key="3">
    <source>
        <dbReference type="ARBA" id="ARBA00023002"/>
    </source>
</evidence>
<comment type="caution">
    <text evidence="6">The sequence shown here is derived from an EMBL/GenBank/DDBJ whole genome shotgun (WGS) entry which is preliminary data.</text>
</comment>
<dbReference type="Gene3D" id="3.40.309.10">
    <property type="entry name" value="Aldehyde Dehydrogenase, Chain A, domain 2"/>
    <property type="match status" value="1"/>
</dbReference>
<dbReference type="PANTHER" id="PTHR43217:SF1">
    <property type="entry name" value="SUCCINATE SEMIALDEHYDE DEHYDROGENASE [NAD(P)+] SAD"/>
    <property type="match status" value="1"/>
</dbReference>
<accession>A0A317ZHD6</accession>
<dbReference type="AlphaFoldDB" id="A0A317ZHD6"/>
<evidence type="ECO:0000256" key="4">
    <source>
        <dbReference type="SAM" id="MobiDB-lite"/>
    </source>
</evidence>
<evidence type="ECO:0000313" key="7">
    <source>
        <dbReference type="Proteomes" id="UP000247099"/>
    </source>
</evidence>
<dbReference type="InterPro" id="IPR016162">
    <property type="entry name" value="Ald_DH_N"/>
</dbReference>
<organism evidence="6 7">
    <name type="scientific">Coraliomargarita sinensis</name>
    <dbReference type="NCBI Taxonomy" id="2174842"/>
    <lineage>
        <taxon>Bacteria</taxon>
        <taxon>Pseudomonadati</taxon>
        <taxon>Verrucomicrobiota</taxon>
        <taxon>Opitutia</taxon>
        <taxon>Puniceicoccales</taxon>
        <taxon>Coraliomargaritaceae</taxon>
        <taxon>Coraliomargarita</taxon>
    </lineage>
</organism>
<dbReference type="FunCoup" id="A0A317ZHD6">
    <property type="interactions" value="42"/>
</dbReference>
<dbReference type="InterPro" id="IPR047110">
    <property type="entry name" value="GABD/Sad-like"/>
</dbReference>
<dbReference type="Gene3D" id="3.40.605.10">
    <property type="entry name" value="Aldehyde Dehydrogenase, Chain A, domain 1"/>
    <property type="match status" value="1"/>
</dbReference>
<dbReference type="SUPFAM" id="SSF53720">
    <property type="entry name" value="ALDH-like"/>
    <property type="match status" value="1"/>
</dbReference>
<dbReference type="InterPro" id="IPR016161">
    <property type="entry name" value="Ald_DH/histidinol_DH"/>
</dbReference>
<dbReference type="EMBL" id="QHJQ01000009">
    <property type="protein sequence ID" value="PXA03388.1"/>
    <property type="molecule type" value="Genomic_DNA"/>
</dbReference>
<dbReference type="Proteomes" id="UP000247099">
    <property type="component" value="Unassembled WGS sequence"/>
</dbReference>
<evidence type="ECO:0000256" key="2">
    <source>
        <dbReference type="ARBA" id="ARBA00022857"/>
    </source>
</evidence>
<dbReference type="InterPro" id="IPR016163">
    <property type="entry name" value="Ald_DH_C"/>
</dbReference>
<dbReference type="RefSeq" id="WP_110131676.1">
    <property type="nucleotide sequence ID" value="NZ_QHJQ01000009.1"/>
</dbReference>
<dbReference type="OrthoDB" id="9762913at2"/>
<dbReference type="GO" id="GO:0004030">
    <property type="term" value="F:aldehyde dehydrogenase [NAD(P)+] activity"/>
    <property type="evidence" value="ECO:0007669"/>
    <property type="project" value="InterPro"/>
</dbReference>
<keyword evidence="7" id="KW-1185">Reference proteome</keyword>
<keyword evidence="2" id="KW-0521">NADP</keyword>
<dbReference type="GO" id="GO:0004777">
    <property type="term" value="F:succinate-semialdehyde dehydrogenase (NAD+) activity"/>
    <property type="evidence" value="ECO:0007669"/>
    <property type="project" value="TreeGrafter"/>
</dbReference>
<dbReference type="FunFam" id="3.40.605.10:FF:000012">
    <property type="entry name" value="NAD-dependent succinate-semialdehyde dehydrogenase"/>
    <property type="match status" value="1"/>
</dbReference>
<keyword evidence="3" id="KW-0560">Oxidoreductase</keyword>
<evidence type="ECO:0000259" key="5">
    <source>
        <dbReference type="Pfam" id="PF00171"/>
    </source>
</evidence>
<gene>
    <name evidence="6" type="ORF">DDZ13_11880</name>
</gene>